<dbReference type="Proteomes" id="UP000652761">
    <property type="component" value="Unassembled WGS sequence"/>
</dbReference>
<protein>
    <submittedName>
        <fullName evidence="2">Uncharacterized protein</fullName>
    </submittedName>
</protein>
<evidence type="ECO:0000256" key="1">
    <source>
        <dbReference type="SAM" id="MobiDB-lite"/>
    </source>
</evidence>
<gene>
    <name evidence="2" type="ORF">Taro_039377</name>
</gene>
<dbReference type="AlphaFoldDB" id="A0A843W696"/>
<sequence length="162" mass="17215">MTAVIFFIYRRKCGSEATTSTVWKVLTVGNSVRLPVVTTTRLVNTDGGNSAWTKNTSYGSTTTSHGQSEAVRKGLASLHRVELQSSSVSQAKPRELYKRLDAVVQTTVFPSALESAHSASNSSTLIALNAPSKAHKDGVPSNGNNLSHGTSPQVSSTGRRLV</sequence>
<feature type="compositionally biased region" description="Polar residues" evidence="1">
    <location>
        <begin position="141"/>
        <end position="162"/>
    </location>
</feature>
<comment type="caution">
    <text evidence="2">The sequence shown here is derived from an EMBL/GenBank/DDBJ whole genome shotgun (WGS) entry which is preliminary data.</text>
</comment>
<accession>A0A843W696</accession>
<organism evidence="2 3">
    <name type="scientific">Colocasia esculenta</name>
    <name type="common">Wild taro</name>
    <name type="synonym">Arum esculentum</name>
    <dbReference type="NCBI Taxonomy" id="4460"/>
    <lineage>
        <taxon>Eukaryota</taxon>
        <taxon>Viridiplantae</taxon>
        <taxon>Streptophyta</taxon>
        <taxon>Embryophyta</taxon>
        <taxon>Tracheophyta</taxon>
        <taxon>Spermatophyta</taxon>
        <taxon>Magnoliopsida</taxon>
        <taxon>Liliopsida</taxon>
        <taxon>Araceae</taxon>
        <taxon>Aroideae</taxon>
        <taxon>Colocasieae</taxon>
        <taxon>Colocasia</taxon>
    </lineage>
</organism>
<keyword evidence="3" id="KW-1185">Reference proteome</keyword>
<evidence type="ECO:0000313" key="3">
    <source>
        <dbReference type="Proteomes" id="UP000652761"/>
    </source>
</evidence>
<feature type="region of interest" description="Disordered" evidence="1">
    <location>
        <begin position="133"/>
        <end position="162"/>
    </location>
</feature>
<proteinExistence type="predicted"/>
<name>A0A843W696_COLES</name>
<reference evidence="2" key="1">
    <citation type="submission" date="2017-07" db="EMBL/GenBank/DDBJ databases">
        <title>Taro Niue Genome Assembly and Annotation.</title>
        <authorList>
            <person name="Atibalentja N."/>
            <person name="Keating K."/>
            <person name="Fields C.J."/>
        </authorList>
    </citation>
    <scope>NUCLEOTIDE SEQUENCE</scope>
    <source>
        <strain evidence="2">Niue_2</strain>
        <tissue evidence="2">Leaf</tissue>
    </source>
</reference>
<dbReference type="EMBL" id="NMUH01003656">
    <property type="protein sequence ID" value="MQM06553.1"/>
    <property type="molecule type" value="Genomic_DNA"/>
</dbReference>
<evidence type="ECO:0000313" key="2">
    <source>
        <dbReference type="EMBL" id="MQM06553.1"/>
    </source>
</evidence>